<dbReference type="AlphaFoldDB" id="A0AAV8YDD3"/>
<dbReference type="EMBL" id="JAPWTK010000122">
    <property type="protein sequence ID" value="KAJ8949203.1"/>
    <property type="molecule type" value="Genomic_DNA"/>
</dbReference>
<organism evidence="1 2">
    <name type="scientific">Aromia moschata</name>
    <dbReference type="NCBI Taxonomy" id="1265417"/>
    <lineage>
        <taxon>Eukaryota</taxon>
        <taxon>Metazoa</taxon>
        <taxon>Ecdysozoa</taxon>
        <taxon>Arthropoda</taxon>
        <taxon>Hexapoda</taxon>
        <taxon>Insecta</taxon>
        <taxon>Pterygota</taxon>
        <taxon>Neoptera</taxon>
        <taxon>Endopterygota</taxon>
        <taxon>Coleoptera</taxon>
        <taxon>Polyphaga</taxon>
        <taxon>Cucujiformia</taxon>
        <taxon>Chrysomeloidea</taxon>
        <taxon>Cerambycidae</taxon>
        <taxon>Cerambycinae</taxon>
        <taxon>Callichromatini</taxon>
        <taxon>Aromia</taxon>
    </lineage>
</organism>
<evidence type="ECO:0000313" key="2">
    <source>
        <dbReference type="Proteomes" id="UP001162162"/>
    </source>
</evidence>
<comment type="caution">
    <text evidence="1">The sequence shown here is derived from an EMBL/GenBank/DDBJ whole genome shotgun (WGS) entry which is preliminary data.</text>
</comment>
<reference evidence="1" key="1">
    <citation type="journal article" date="2023" name="Insect Mol. Biol.">
        <title>Genome sequencing provides insights into the evolution of gene families encoding plant cell wall-degrading enzymes in longhorned beetles.</title>
        <authorList>
            <person name="Shin N.R."/>
            <person name="Okamura Y."/>
            <person name="Kirsch R."/>
            <person name="Pauchet Y."/>
        </authorList>
    </citation>
    <scope>NUCLEOTIDE SEQUENCE</scope>
    <source>
        <strain evidence="1">AMC_N1</strain>
    </source>
</reference>
<protein>
    <submittedName>
        <fullName evidence="1">Uncharacterized protein</fullName>
    </submittedName>
</protein>
<keyword evidence="2" id="KW-1185">Reference proteome</keyword>
<accession>A0AAV8YDD3</accession>
<gene>
    <name evidence="1" type="ORF">NQ318_021696</name>
</gene>
<dbReference type="Proteomes" id="UP001162162">
    <property type="component" value="Unassembled WGS sequence"/>
</dbReference>
<name>A0AAV8YDD3_9CUCU</name>
<evidence type="ECO:0000313" key="1">
    <source>
        <dbReference type="EMBL" id="KAJ8949203.1"/>
    </source>
</evidence>
<proteinExistence type="predicted"/>
<sequence>MVVQNVISRRIVKDIEDTEEMESDSWSYEVPVRTRPNSAKFSIFRKVEDPVFNFINKLLNTGYDSTKMAVSRAKIRSEKLRELEDEVENVFEKLPKLPIKVIENMTSSRENSIR</sequence>